<evidence type="ECO:0000256" key="1">
    <source>
        <dbReference type="SAM" id="MobiDB-lite"/>
    </source>
</evidence>
<dbReference type="Proteomes" id="UP000789375">
    <property type="component" value="Unassembled WGS sequence"/>
</dbReference>
<keyword evidence="3" id="KW-1185">Reference proteome</keyword>
<comment type="caution">
    <text evidence="2">The sequence shown here is derived from an EMBL/GenBank/DDBJ whole genome shotgun (WGS) entry which is preliminary data.</text>
</comment>
<evidence type="ECO:0000313" key="2">
    <source>
        <dbReference type="EMBL" id="CAG8705791.1"/>
    </source>
</evidence>
<name>A0A9N9N644_FUNMO</name>
<proteinExistence type="predicted"/>
<organism evidence="2 3">
    <name type="scientific">Funneliformis mosseae</name>
    <name type="common">Endomycorrhizal fungus</name>
    <name type="synonym">Glomus mosseae</name>
    <dbReference type="NCBI Taxonomy" id="27381"/>
    <lineage>
        <taxon>Eukaryota</taxon>
        <taxon>Fungi</taxon>
        <taxon>Fungi incertae sedis</taxon>
        <taxon>Mucoromycota</taxon>
        <taxon>Glomeromycotina</taxon>
        <taxon>Glomeromycetes</taxon>
        <taxon>Glomerales</taxon>
        <taxon>Glomeraceae</taxon>
        <taxon>Funneliformis</taxon>
    </lineage>
</organism>
<dbReference type="EMBL" id="CAJVPP010009592">
    <property type="protein sequence ID" value="CAG8705791.1"/>
    <property type="molecule type" value="Genomic_DNA"/>
</dbReference>
<sequence>MARKRKFTLALSSELTAAVAAENNSLNDKAASSTPVATTPATKTRTTR</sequence>
<feature type="region of interest" description="Disordered" evidence="1">
    <location>
        <begin position="23"/>
        <end position="48"/>
    </location>
</feature>
<reference evidence="2" key="1">
    <citation type="submission" date="2021-06" db="EMBL/GenBank/DDBJ databases">
        <authorList>
            <person name="Kallberg Y."/>
            <person name="Tangrot J."/>
            <person name="Rosling A."/>
        </authorList>
    </citation>
    <scope>NUCLEOTIDE SEQUENCE</scope>
    <source>
        <strain evidence="2">87-6 pot B 2015</strain>
    </source>
</reference>
<evidence type="ECO:0000313" key="3">
    <source>
        <dbReference type="Proteomes" id="UP000789375"/>
    </source>
</evidence>
<dbReference type="AlphaFoldDB" id="A0A9N9N644"/>
<feature type="compositionally biased region" description="Low complexity" evidence="1">
    <location>
        <begin position="29"/>
        <end position="48"/>
    </location>
</feature>
<gene>
    <name evidence="2" type="ORF">FMOSSE_LOCUS14026</name>
</gene>
<accession>A0A9N9N644</accession>
<protein>
    <submittedName>
        <fullName evidence="2">11852_t:CDS:1</fullName>
    </submittedName>
</protein>